<feature type="transmembrane region" description="Helical" evidence="9">
    <location>
        <begin position="81"/>
        <end position="104"/>
    </location>
</feature>
<keyword evidence="5" id="KW-1278">Translocase</keyword>
<feature type="transmembrane region" description="Helical" evidence="9">
    <location>
        <begin position="267"/>
        <end position="292"/>
    </location>
</feature>
<evidence type="ECO:0000313" key="10">
    <source>
        <dbReference type="EMBL" id="SVB26781.1"/>
    </source>
</evidence>
<keyword evidence="6 9" id="KW-1133">Transmembrane helix</keyword>
<keyword evidence="3 9" id="KW-0812">Transmembrane</keyword>
<keyword evidence="7" id="KW-0406">Ion transport</keyword>
<evidence type="ECO:0000256" key="1">
    <source>
        <dbReference type="ARBA" id="ARBA00004127"/>
    </source>
</evidence>
<evidence type="ECO:0000256" key="5">
    <source>
        <dbReference type="ARBA" id="ARBA00022967"/>
    </source>
</evidence>
<evidence type="ECO:0008006" key="11">
    <source>
        <dbReference type="Google" id="ProtNLM"/>
    </source>
</evidence>
<keyword evidence="8 9" id="KW-0472">Membrane</keyword>
<feature type="transmembrane region" description="Helical" evidence="9">
    <location>
        <begin position="58"/>
        <end position="75"/>
    </location>
</feature>
<keyword evidence="4" id="KW-0460">Magnesium</keyword>
<dbReference type="NCBIfam" id="NF001960">
    <property type="entry name" value="PRK00733.3-5"/>
    <property type="match status" value="1"/>
</dbReference>
<accession>A0A382CMB5</accession>
<comment type="subcellular location">
    <subcellularLocation>
        <location evidence="1">Endomembrane system</location>
        <topology evidence="1">Multi-pass membrane protein</topology>
    </subcellularLocation>
</comment>
<feature type="transmembrane region" description="Helical" evidence="9">
    <location>
        <begin position="481"/>
        <end position="500"/>
    </location>
</feature>
<dbReference type="GO" id="GO:0004427">
    <property type="term" value="F:inorganic diphosphate phosphatase activity"/>
    <property type="evidence" value="ECO:0007669"/>
    <property type="project" value="InterPro"/>
</dbReference>
<feature type="non-terminal residue" evidence="10">
    <location>
        <position position="525"/>
    </location>
</feature>
<feature type="transmembrane region" description="Helical" evidence="9">
    <location>
        <begin position="403"/>
        <end position="430"/>
    </location>
</feature>
<dbReference type="EMBL" id="UINC01035031">
    <property type="protein sequence ID" value="SVB26781.1"/>
    <property type="molecule type" value="Genomic_DNA"/>
</dbReference>
<evidence type="ECO:0000256" key="9">
    <source>
        <dbReference type="SAM" id="Phobius"/>
    </source>
</evidence>
<evidence type="ECO:0000256" key="4">
    <source>
        <dbReference type="ARBA" id="ARBA00022842"/>
    </source>
</evidence>
<dbReference type="AlphaFoldDB" id="A0A382CMB5"/>
<dbReference type="GO" id="GO:0012505">
    <property type="term" value="C:endomembrane system"/>
    <property type="evidence" value="ECO:0007669"/>
    <property type="project" value="UniProtKB-SubCell"/>
</dbReference>
<dbReference type="PANTHER" id="PTHR31998">
    <property type="entry name" value="K(+)-INSENSITIVE PYROPHOSPHATE-ENERGIZED PROTON PUMP"/>
    <property type="match status" value="1"/>
</dbReference>
<organism evidence="10">
    <name type="scientific">marine metagenome</name>
    <dbReference type="NCBI Taxonomy" id="408172"/>
    <lineage>
        <taxon>unclassified sequences</taxon>
        <taxon>metagenomes</taxon>
        <taxon>ecological metagenomes</taxon>
    </lineage>
</organism>
<dbReference type="GO" id="GO:0009678">
    <property type="term" value="F:diphosphate hydrolysis-driven proton transmembrane transporter activity"/>
    <property type="evidence" value="ECO:0007669"/>
    <property type="project" value="InterPro"/>
</dbReference>
<evidence type="ECO:0000256" key="7">
    <source>
        <dbReference type="ARBA" id="ARBA00023065"/>
    </source>
</evidence>
<evidence type="ECO:0000256" key="3">
    <source>
        <dbReference type="ARBA" id="ARBA00022692"/>
    </source>
</evidence>
<reference evidence="10" key="1">
    <citation type="submission" date="2018-05" db="EMBL/GenBank/DDBJ databases">
        <authorList>
            <person name="Lanie J.A."/>
            <person name="Ng W.-L."/>
            <person name="Kazmierczak K.M."/>
            <person name="Andrzejewski T.M."/>
            <person name="Davidsen T.M."/>
            <person name="Wayne K.J."/>
            <person name="Tettelin H."/>
            <person name="Glass J.I."/>
            <person name="Rusch D."/>
            <person name="Podicherti R."/>
            <person name="Tsui H.-C.T."/>
            <person name="Winkler M.E."/>
        </authorList>
    </citation>
    <scope>NUCLEOTIDE SEQUENCE</scope>
</reference>
<sequence length="525" mass="53361">MNNVLTIIPIIGAVALLYTFFFSKWVANREVGTDRMKRIAGYITEGAMAFLKAEYSRLAWFVIIVAILLAVTSSGENTSPLIALSFAVGALCSGLAGFIGMKVATKANVRTANAARTGLNSALNVAFRGGSVMGMGVVGLGVLGLSLLFLFYNGQGWEISKVITVLTGFSFGASSIALFARVGGGIYTKAADVGADLVGKVEAGIPEDHPLNPATIADNVGDNVGDVAGMGADLFESYVGSMIAAMVLGAVLVALPEFKALTGGAGAMGVVLLPLMLAAIGIVASVLGTLVVSVKEGGDPKSGLTRGELTAAVLMIGGAFFTITSVLPTEWTVGENTYTAMGVFYASILGLACGLGIGFVTEYYTGIHKKPVVAISEQSVTGTATNIISGLGNGMNSTLWPTIFIAAAILGAYEFAGLFGIAIAAVGMLANTGIQLAIDAYGPIADNAGGVAEMSELPPEVRARTDRLDAVGNTTAAIGKGFAIGSAALTALALFAAYMASAGITSINISNPNVMACLFVGAMLP</sequence>
<evidence type="ECO:0000256" key="2">
    <source>
        <dbReference type="ARBA" id="ARBA00022448"/>
    </source>
</evidence>
<feature type="transmembrane region" description="Helical" evidence="9">
    <location>
        <begin position="162"/>
        <end position="180"/>
    </location>
</feature>
<feature type="transmembrane region" description="Helical" evidence="9">
    <location>
        <begin position="238"/>
        <end position="255"/>
    </location>
</feature>
<proteinExistence type="predicted"/>
<feature type="transmembrane region" description="Helical" evidence="9">
    <location>
        <begin position="125"/>
        <end position="150"/>
    </location>
</feature>
<evidence type="ECO:0000256" key="6">
    <source>
        <dbReference type="ARBA" id="ARBA00022989"/>
    </source>
</evidence>
<gene>
    <name evidence="10" type="ORF">METZ01_LOCUS179635</name>
</gene>
<protein>
    <recommendedName>
        <fullName evidence="11">Sodium-translocating pyrophosphatase</fullName>
    </recommendedName>
</protein>
<evidence type="ECO:0000256" key="8">
    <source>
        <dbReference type="ARBA" id="ARBA00023136"/>
    </source>
</evidence>
<feature type="transmembrane region" description="Helical" evidence="9">
    <location>
        <begin position="304"/>
        <end position="326"/>
    </location>
</feature>
<feature type="transmembrane region" description="Helical" evidence="9">
    <location>
        <begin position="338"/>
        <end position="360"/>
    </location>
</feature>
<keyword evidence="2" id="KW-0813">Transport</keyword>
<dbReference type="Pfam" id="PF03030">
    <property type="entry name" value="H_PPase"/>
    <property type="match status" value="1"/>
</dbReference>
<name>A0A382CMB5_9ZZZZ</name>
<dbReference type="InterPro" id="IPR004131">
    <property type="entry name" value="PPase-energised_H-pump"/>
</dbReference>
<feature type="transmembrane region" description="Helical" evidence="9">
    <location>
        <begin position="6"/>
        <end position="27"/>
    </location>
</feature>
<dbReference type="GO" id="GO:0016020">
    <property type="term" value="C:membrane"/>
    <property type="evidence" value="ECO:0007669"/>
    <property type="project" value="InterPro"/>
</dbReference>